<comment type="similarity">
    <text evidence="1 3">Belongs to the enoyl-CoA hydratase/isomerase family.</text>
</comment>
<dbReference type="Pfam" id="PF00378">
    <property type="entry name" value="ECH_1"/>
    <property type="match status" value="1"/>
</dbReference>
<reference evidence="5" key="1">
    <citation type="submission" date="2016-10" db="EMBL/GenBank/DDBJ databases">
        <authorList>
            <person name="Varghese N."/>
            <person name="Submissions S."/>
        </authorList>
    </citation>
    <scope>NUCLEOTIDE SEQUENCE [LARGE SCALE GENOMIC DNA]</scope>
    <source>
        <strain evidence="5">ATCC 25963</strain>
    </source>
</reference>
<dbReference type="Gene3D" id="1.10.12.10">
    <property type="entry name" value="Lyase 2-enoyl-coa Hydratase, Chain A, domain 2"/>
    <property type="match status" value="1"/>
</dbReference>
<dbReference type="OrthoDB" id="5365311at2"/>
<sequence length="264" mass="26884">MLGTDTLLVSDDARVRVVTISRPKALNALNPEVIAGLSQVLDDTAAAARAGDVRALVLTGAGEKSFVAGADIAAMADMSVGTAREFARAGHGVGEALAGLPIPTIAAVHGFALGGGCELALACDFIYAAENAKFGQPEVKLGVIPGFGGTQRLARRVGLARALELCLTGDTIDAAEAARIGLVNRVLPAAELLPAALATARKIAEMGPVAVAEAKRVLHAGAGLPLAQANALEIEAFAGLFDTADQKEGMAAFLGKRKPEFRGQ</sequence>
<dbReference type="PANTHER" id="PTHR11941">
    <property type="entry name" value="ENOYL-COA HYDRATASE-RELATED"/>
    <property type="match status" value="1"/>
</dbReference>
<dbReference type="InterPro" id="IPR001753">
    <property type="entry name" value="Enoyl-CoA_hydra/iso"/>
</dbReference>
<dbReference type="PANTHER" id="PTHR11941:SF54">
    <property type="entry name" value="ENOYL-COA HYDRATASE, MITOCHONDRIAL"/>
    <property type="match status" value="1"/>
</dbReference>
<evidence type="ECO:0000313" key="4">
    <source>
        <dbReference type="EMBL" id="SFF14043.1"/>
    </source>
</evidence>
<dbReference type="SUPFAM" id="SSF52096">
    <property type="entry name" value="ClpP/crotonase"/>
    <property type="match status" value="1"/>
</dbReference>
<dbReference type="STRING" id="54.SAMN02745121_07129"/>
<evidence type="ECO:0000256" key="3">
    <source>
        <dbReference type="RuleBase" id="RU003707"/>
    </source>
</evidence>
<keyword evidence="2" id="KW-0456">Lyase</keyword>
<proteinExistence type="inferred from homology"/>
<dbReference type="InterPro" id="IPR029045">
    <property type="entry name" value="ClpP/crotonase-like_dom_sf"/>
</dbReference>
<dbReference type="GO" id="GO:0016836">
    <property type="term" value="F:hydro-lyase activity"/>
    <property type="evidence" value="ECO:0007669"/>
    <property type="project" value="UniProtKB-ARBA"/>
</dbReference>
<name>A0A1I2GA43_9BACT</name>
<dbReference type="EMBL" id="FOMX01000031">
    <property type="protein sequence ID" value="SFF14043.1"/>
    <property type="molecule type" value="Genomic_DNA"/>
</dbReference>
<dbReference type="FunFam" id="1.10.12.10:FF:000001">
    <property type="entry name" value="Probable enoyl-CoA hydratase, mitochondrial"/>
    <property type="match status" value="1"/>
</dbReference>
<evidence type="ECO:0000256" key="2">
    <source>
        <dbReference type="ARBA" id="ARBA00023239"/>
    </source>
</evidence>
<dbReference type="RefSeq" id="WP_096325803.1">
    <property type="nucleotide sequence ID" value="NZ_FOMX01000031.1"/>
</dbReference>
<dbReference type="InterPro" id="IPR018376">
    <property type="entry name" value="Enoyl-CoA_hyd/isom_CS"/>
</dbReference>
<dbReference type="GO" id="GO:0006635">
    <property type="term" value="P:fatty acid beta-oxidation"/>
    <property type="evidence" value="ECO:0007669"/>
    <property type="project" value="TreeGrafter"/>
</dbReference>
<evidence type="ECO:0000313" key="5">
    <source>
        <dbReference type="Proteomes" id="UP000199400"/>
    </source>
</evidence>
<keyword evidence="5" id="KW-1185">Reference proteome</keyword>
<dbReference type="AlphaFoldDB" id="A0A1I2GA43"/>
<dbReference type="InterPro" id="IPR014748">
    <property type="entry name" value="Enoyl-CoA_hydra_C"/>
</dbReference>
<accession>A0A1I2GA43</accession>
<dbReference type="Proteomes" id="UP000199400">
    <property type="component" value="Unassembled WGS sequence"/>
</dbReference>
<gene>
    <name evidence="4" type="ORF">SAMN02745121_07129</name>
</gene>
<organism evidence="4 5">
    <name type="scientific">Nannocystis exedens</name>
    <dbReference type="NCBI Taxonomy" id="54"/>
    <lineage>
        <taxon>Bacteria</taxon>
        <taxon>Pseudomonadati</taxon>
        <taxon>Myxococcota</taxon>
        <taxon>Polyangia</taxon>
        <taxon>Nannocystales</taxon>
        <taxon>Nannocystaceae</taxon>
        <taxon>Nannocystis</taxon>
    </lineage>
</organism>
<dbReference type="PROSITE" id="PS00166">
    <property type="entry name" value="ENOYL_COA_HYDRATASE"/>
    <property type="match status" value="1"/>
</dbReference>
<dbReference type="Gene3D" id="3.90.226.10">
    <property type="entry name" value="2-enoyl-CoA Hydratase, Chain A, domain 1"/>
    <property type="match status" value="1"/>
</dbReference>
<evidence type="ECO:0000256" key="1">
    <source>
        <dbReference type="ARBA" id="ARBA00005254"/>
    </source>
</evidence>
<dbReference type="FunFam" id="3.90.226.10:FF:000009">
    <property type="entry name" value="Carnitinyl-CoA dehydratase"/>
    <property type="match status" value="1"/>
</dbReference>
<dbReference type="CDD" id="cd06558">
    <property type="entry name" value="crotonase-like"/>
    <property type="match status" value="1"/>
</dbReference>
<protein>
    <submittedName>
        <fullName evidence="4">Short chain enoyl-CoA hydratase</fullName>
    </submittedName>
</protein>